<name>A0ABT0YB36_9ACTN</name>
<sequence>MKVLLKPFLPVYRGIVWLANSPGTLILAYAMLIVVCGVLYHFFEKEESIGDAIWWAIVTASTVGYGDISPETGQGRVLAGLLISIMVLVVIPLITAHFASKLIVDSDAFHHEEQEELKANLRRVRALLEALAEREGITLPDSAAPPAAPSDR</sequence>
<dbReference type="EMBL" id="JAMQOL010000057">
    <property type="protein sequence ID" value="MCM4083249.1"/>
    <property type="molecule type" value="Genomic_DNA"/>
</dbReference>
<keyword evidence="6 8" id="KW-0472">Membrane</keyword>
<comment type="caution">
    <text evidence="10">The sequence shown here is derived from an EMBL/GenBank/DDBJ whole genome shotgun (WGS) entry which is preliminary data.</text>
</comment>
<evidence type="ECO:0000256" key="6">
    <source>
        <dbReference type="ARBA" id="ARBA00023136"/>
    </source>
</evidence>
<evidence type="ECO:0000313" key="11">
    <source>
        <dbReference type="Proteomes" id="UP001523216"/>
    </source>
</evidence>
<dbReference type="InterPro" id="IPR013099">
    <property type="entry name" value="K_chnl_dom"/>
</dbReference>
<organism evidence="10 11">
    <name type="scientific">Paractinoplanes hotanensis</name>
    <dbReference type="NCBI Taxonomy" id="2906497"/>
    <lineage>
        <taxon>Bacteria</taxon>
        <taxon>Bacillati</taxon>
        <taxon>Actinomycetota</taxon>
        <taxon>Actinomycetes</taxon>
        <taxon>Micromonosporales</taxon>
        <taxon>Micromonosporaceae</taxon>
        <taxon>Paractinoplanes</taxon>
    </lineage>
</organism>
<evidence type="ECO:0000256" key="4">
    <source>
        <dbReference type="ARBA" id="ARBA00022989"/>
    </source>
</evidence>
<evidence type="ECO:0000256" key="1">
    <source>
        <dbReference type="ARBA" id="ARBA00004141"/>
    </source>
</evidence>
<dbReference type="RefSeq" id="WP_251802960.1">
    <property type="nucleotide sequence ID" value="NZ_JAMQOL010000057.1"/>
</dbReference>
<keyword evidence="11" id="KW-1185">Reference proteome</keyword>
<keyword evidence="4 8" id="KW-1133">Transmembrane helix</keyword>
<accession>A0ABT0YB36</accession>
<keyword evidence="7 10" id="KW-0407">Ion channel</keyword>
<dbReference type="PANTHER" id="PTHR11537:SF254">
    <property type="entry name" value="POTASSIUM VOLTAGE-GATED CHANNEL PROTEIN SHAB"/>
    <property type="match status" value="1"/>
</dbReference>
<evidence type="ECO:0000256" key="3">
    <source>
        <dbReference type="ARBA" id="ARBA00022692"/>
    </source>
</evidence>
<dbReference type="SUPFAM" id="SSF81324">
    <property type="entry name" value="Voltage-gated potassium channels"/>
    <property type="match status" value="1"/>
</dbReference>
<dbReference type="GO" id="GO:0034220">
    <property type="term" value="P:monoatomic ion transmembrane transport"/>
    <property type="evidence" value="ECO:0007669"/>
    <property type="project" value="UniProtKB-KW"/>
</dbReference>
<proteinExistence type="predicted"/>
<evidence type="ECO:0000259" key="9">
    <source>
        <dbReference type="Pfam" id="PF07885"/>
    </source>
</evidence>
<evidence type="ECO:0000256" key="2">
    <source>
        <dbReference type="ARBA" id="ARBA00022448"/>
    </source>
</evidence>
<reference evidence="10 11" key="1">
    <citation type="submission" date="2022-06" db="EMBL/GenBank/DDBJ databases">
        <title>Actinoplanes abujensis sp. nov., isolated from Nigerian arid soil.</title>
        <authorList>
            <person name="Ding P."/>
        </authorList>
    </citation>
    <scope>NUCLEOTIDE SEQUENCE [LARGE SCALE GENOMIC DNA]</scope>
    <source>
        <strain evidence="11">TRM88002</strain>
    </source>
</reference>
<gene>
    <name evidence="10" type="ORF">LXN57_37445</name>
</gene>
<evidence type="ECO:0000256" key="8">
    <source>
        <dbReference type="SAM" id="Phobius"/>
    </source>
</evidence>
<dbReference type="Gene3D" id="1.10.287.70">
    <property type="match status" value="1"/>
</dbReference>
<dbReference type="PANTHER" id="PTHR11537">
    <property type="entry name" value="VOLTAGE-GATED POTASSIUM CHANNEL"/>
    <property type="match status" value="1"/>
</dbReference>
<feature type="domain" description="Potassium channel" evidence="9">
    <location>
        <begin position="31"/>
        <end position="95"/>
    </location>
</feature>
<keyword evidence="5" id="KW-0406">Ion transport</keyword>
<feature type="transmembrane region" description="Helical" evidence="8">
    <location>
        <begin position="52"/>
        <end position="68"/>
    </location>
</feature>
<evidence type="ECO:0000256" key="7">
    <source>
        <dbReference type="ARBA" id="ARBA00023303"/>
    </source>
</evidence>
<feature type="transmembrane region" description="Helical" evidence="8">
    <location>
        <begin position="15"/>
        <end position="40"/>
    </location>
</feature>
<protein>
    <submittedName>
        <fullName evidence="10">Potassium channel family protein</fullName>
    </submittedName>
</protein>
<evidence type="ECO:0000256" key="5">
    <source>
        <dbReference type="ARBA" id="ARBA00023065"/>
    </source>
</evidence>
<evidence type="ECO:0000313" key="10">
    <source>
        <dbReference type="EMBL" id="MCM4083249.1"/>
    </source>
</evidence>
<dbReference type="InterPro" id="IPR028325">
    <property type="entry name" value="VG_K_chnl"/>
</dbReference>
<dbReference type="Proteomes" id="UP001523216">
    <property type="component" value="Unassembled WGS sequence"/>
</dbReference>
<feature type="transmembrane region" description="Helical" evidence="8">
    <location>
        <begin position="74"/>
        <end position="94"/>
    </location>
</feature>
<keyword evidence="2" id="KW-0813">Transport</keyword>
<keyword evidence="3 8" id="KW-0812">Transmembrane</keyword>
<dbReference type="Pfam" id="PF07885">
    <property type="entry name" value="Ion_trans_2"/>
    <property type="match status" value="1"/>
</dbReference>
<comment type="subcellular location">
    <subcellularLocation>
        <location evidence="1">Membrane</location>
        <topology evidence="1">Multi-pass membrane protein</topology>
    </subcellularLocation>
</comment>